<dbReference type="EMBL" id="WJEC01000749">
    <property type="protein sequence ID" value="KAF7481159.1"/>
    <property type="molecule type" value="Genomic_DNA"/>
</dbReference>
<keyword evidence="3" id="KW-1185">Reference proteome</keyword>
<proteinExistence type="predicted"/>
<protein>
    <submittedName>
        <fullName evidence="2">Uncharacterized protein</fullName>
    </submittedName>
</protein>
<name>A0A5E4CI27_MARMO</name>
<reference evidence="1" key="2">
    <citation type="submission" date="2020-08" db="EMBL/GenBank/DDBJ databases">
        <authorList>
            <person name="Shumante A."/>
            <person name="Zimin A.V."/>
            <person name="Puiu D."/>
            <person name="Salzberg S.L."/>
        </authorList>
    </citation>
    <scope>NUCLEOTIDE SEQUENCE</scope>
    <source>
        <strain evidence="1">WC2-LM</strain>
        <tissue evidence="1">Liver</tissue>
    </source>
</reference>
<evidence type="ECO:0000313" key="1">
    <source>
        <dbReference type="EMBL" id="KAF7481159.1"/>
    </source>
</evidence>
<gene>
    <name evidence="1" type="ORF">GHT09_007488</name>
    <name evidence="2" type="ORF">MONAX_5E046539</name>
</gene>
<dbReference type="EMBL" id="CABDUW010001370">
    <property type="protein sequence ID" value="VTJ80980.1"/>
    <property type="molecule type" value="Genomic_DNA"/>
</dbReference>
<dbReference type="Proteomes" id="UP000335636">
    <property type="component" value="Unassembled WGS sequence"/>
</dbReference>
<accession>A0A5E4CI27</accession>
<evidence type="ECO:0000313" key="3">
    <source>
        <dbReference type="Proteomes" id="UP000335636"/>
    </source>
</evidence>
<organism evidence="2 3">
    <name type="scientific">Marmota monax</name>
    <name type="common">Woodchuck</name>
    <dbReference type="NCBI Taxonomy" id="9995"/>
    <lineage>
        <taxon>Eukaryota</taxon>
        <taxon>Metazoa</taxon>
        <taxon>Chordata</taxon>
        <taxon>Craniata</taxon>
        <taxon>Vertebrata</taxon>
        <taxon>Euteleostomi</taxon>
        <taxon>Mammalia</taxon>
        <taxon>Eutheria</taxon>
        <taxon>Euarchontoglires</taxon>
        <taxon>Glires</taxon>
        <taxon>Rodentia</taxon>
        <taxon>Sciuromorpha</taxon>
        <taxon>Sciuridae</taxon>
        <taxon>Xerinae</taxon>
        <taxon>Marmotini</taxon>
        <taxon>Marmota</taxon>
    </lineage>
</organism>
<reference evidence="2 3" key="1">
    <citation type="submission" date="2019-04" db="EMBL/GenBank/DDBJ databases">
        <authorList>
            <person name="Alioto T."/>
            <person name="Alioto T."/>
        </authorList>
    </citation>
    <scope>NUCLEOTIDE SEQUENCE [LARGE SCALE GENOMIC DNA]</scope>
</reference>
<dbReference type="Proteomes" id="UP000662637">
    <property type="component" value="Unassembled WGS sequence"/>
</dbReference>
<evidence type="ECO:0000313" key="2">
    <source>
        <dbReference type="EMBL" id="VTJ80980.1"/>
    </source>
</evidence>
<dbReference type="AlphaFoldDB" id="A0A5E4CI27"/>
<sequence length="99" mass="10538">MWAVGVGAPIPSLSSPNPMVALYLFGSCFGDWVGLDCGPKDVCRASPYPLYTPPLTPQSALCPTAWGQNSLLLQDRSPSGCLPTTLYTLTETAIPHPPY</sequence>